<dbReference type="AlphaFoldDB" id="A0A840ZRB7"/>
<organism evidence="2 3">
    <name type="scientific">Methylorubrum rhodinum</name>
    <dbReference type="NCBI Taxonomy" id="29428"/>
    <lineage>
        <taxon>Bacteria</taxon>
        <taxon>Pseudomonadati</taxon>
        <taxon>Pseudomonadota</taxon>
        <taxon>Alphaproteobacteria</taxon>
        <taxon>Hyphomicrobiales</taxon>
        <taxon>Methylobacteriaceae</taxon>
        <taxon>Methylorubrum</taxon>
    </lineage>
</organism>
<feature type="chain" id="PRO_5032847166" description="DUF3108 domain-containing protein" evidence="1">
    <location>
        <begin position="28"/>
        <end position="242"/>
    </location>
</feature>
<gene>
    <name evidence="2" type="ORF">HNR00_004617</name>
</gene>
<comment type="caution">
    <text evidence="2">The sequence shown here is derived from an EMBL/GenBank/DDBJ whole genome shotgun (WGS) entry which is preliminary data.</text>
</comment>
<dbReference type="RefSeq" id="WP_183573348.1">
    <property type="nucleotide sequence ID" value="NZ_JACHOP010000029.1"/>
</dbReference>
<protein>
    <recommendedName>
        <fullName evidence="4">DUF3108 domain-containing protein</fullName>
    </recommendedName>
</protein>
<dbReference type="EMBL" id="JACHOP010000029">
    <property type="protein sequence ID" value="MBB5759880.1"/>
    <property type="molecule type" value="Genomic_DNA"/>
</dbReference>
<evidence type="ECO:0000313" key="3">
    <source>
        <dbReference type="Proteomes" id="UP000583454"/>
    </source>
</evidence>
<evidence type="ECO:0000256" key="1">
    <source>
        <dbReference type="SAM" id="SignalP"/>
    </source>
</evidence>
<evidence type="ECO:0000313" key="2">
    <source>
        <dbReference type="EMBL" id="MBB5759880.1"/>
    </source>
</evidence>
<keyword evidence="3" id="KW-1185">Reference proteome</keyword>
<keyword evidence="1" id="KW-0732">Signal</keyword>
<feature type="signal peptide" evidence="1">
    <location>
        <begin position="1"/>
        <end position="27"/>
    </location>
</feature>
<dbReference type="Proteomes" id="UP000583454">
    <property type="component" value="Unassembled WGS sequence"/>
</dbReference>
<proteinExistence type="predicted"/>
<accession>A0A840ZRB7</accession>
<sequence length="242" mass="27202">MPVDAREVSLRACLTICFALALGGAAAAQSADCDKIKYSTVPIEMRPEGTAMNRMSSGSLATESVMRLPPIQLYRNPNGTAVAVSNAQPGNHYTKTTLKFGFAMEQIARLDAGERKISYEYNIPINHDLKTDRHDFDMDHTREKFQNRETTREEIRASYKYRGSGTAVIEACSYEVDHFELSFGVYRDKQLISSTNWRLAYSPQLFTSLSSEILNFDANRVLQSIVRYDTKSVTADFVPAQE</sequence>
<reference evidence="2 3" key="1">
    <citation type="submission" date="2020-08" db="EMBL/GenBank/DDBJ databases">
        <title>Genomic Encyclopedia of Type Strains, Phase IV (KMG-IV): sequencing the most valuable type-strain genomes for metagenomic binning, comparative biology and taxonomic classification.</title>
        <authorList>
            <person name="Goeker M."/>
        </authorList>
    </citation>
    <scope>NUCLEOTIDE SEQUENCE [LARGE SCALE GENOMIC DNA]</scope>
    <source>
        <strain evidence="2 3">DSM 2163</strain>
    </source>
</reference>
<name>A0A840ZRB7_9HYPH</name>
<evidence type="ECO:0008006" key="4">
    <source>
        <dbReference type="Google" id="ProtNLM"/>
    </source>
</evidence>